<keyword evidence="2" id="KW-1185">Reference proteome</keyword>
<dbReference type="AlphaFoldDB" id="A0A844GZF9"/>
<gene>
    <name evidence="1" type="ORF">GL279_04895</name>
</gene>
<accession>A0A844GZF9</accession>
<dbReference type="EMBL" id="WMIF01000004">
    <property type="protein sequence ID" value="MTH33932.1"/>
    <property type="molecule type" value="Genomic_DNA"/>
</dbReference>
<evidence type="ECO:0000313" key="2">
    <source>
        <dbReference type="Proteomes" id="UP000442533"/>
    </source>
</evidence>
<organism evidence="1 2">
    <name type="scientific">Paracoccus limosus</name>
    <dbReference type="NCBI Taxonomy" id="913252"/>
    <lineage>
        <taxon>Bacteria</taxon>
        <taxon>Pseudomonadati</taxon>
        <taxon>Pseudomonadota</taxon>
        <taxon>Alphaproteobacteria</taxon>
        <taxon>Rhodobacterales</taxon>
        <taxon>Paracoccaceae</taxon>
        <taxon>Paracoccus</taxon>
    </lineage>
</organism>
<evidence type="ECO:0000313" key="1">
    <source>
        <dbReference type="EMBL" id="MTH33932.1"/>
    </source>
</evidence>
<protein>
    <recommendedName>
        <fullName evidence="3">Rhamnosyl transferase</fullName>
    </recommendedName>
</protein>
<sequence length="289" mass="31986">MDRPPIPDGELGVMNIVGICRFSLLGRGDWKAYQNKPAEEVEQIALEQAVHLFAPARMEARLQSFEQLTLASMRAQTDQNFTFVVLASELMPQPYRARLEAICAGVPQVVLRFFPITSVAAAQRLVFAELGLRLGQTLQFRLDDDDCLCVDFIELMRRNTAGMMKSDLAFAASMRGVMYCKLAGATAGTYNWPVAFFSAGAALRHPTRSVFDFGHFGMAQRFTSITIPGRMALVTNNGMNDTDFTPMMIKRRNMVLMEPEAVAETAARNFPFLDTQARALAGLPDAVAD</sequence>
<comment type="caution">
    <text evidence="1">The sequence shown here is derived from an EMBL/GenBank/DDBJ whole genome shotgun (WGS) entry which is preliminary data.</text>
</comment>
<dbReference type="Proteomes" id="UP000442533">
    <property type="component" value="Unassembled WGS sequence"/>
</dbReference>
<reference evidence="1 2" key="1">
    <citation type="submission" date="2019-11" db="EMBL/GenBank/DDBJ databases">
        <authorList>
            <person name="Dong K."/>
        </authorList>
    </citation>
    <scope>NUCLEOTIDE SEQUENCE [LARGE SCALE GENOMIC DNA]</scope>
    <source>
        <strain evidence="1 2">JCM 17370</strain>
    </source>
</reference>
<proteinExistence type="predicted"/>
<name>A0A844GZF9_9RHOB</name>
<dbReference type="OrthoDB" id="7874906at2"/>
<dbReference type="Pfam" id="PF11316">
    <property type="entry name" value="Rhamno_transf"/>
    <property type="match status" value="1"/>
</dbReference>
<dbReference type="InterPro" id="IPR021466">
    <property type="entry name" value="Put_rhamnosyl_transferase"/>
</dbReference>
<evidence type="ECO:0008006" key="3">
    <source>
        <dbReference type="Google" id="ProtNLM"/>
    </source>
</evidence>